<dbReference type="AlphaFoldDB" id="E9IUZ7"/>
<sequence>MRIWPQEQEEAIHLADGTTATTPDRVKLRLRIAGRQLEHTFQILPSLDSPMLIGIDLWAQLQITVPPSPPQFRETQHTAYSVTPGM</sequence>
<gene>
    <name evidence="1" type="ORF">SINV_08283</name>
</gene>
<evidence type="ECO:0000313" key="1">
    <source>
        <dbReference type="EMBL" id="EFZ15605.1"/>
    </source>
</evidence>
<protein>
    <submittedName>
        <fullName evidence="1">Uncharacterized protein</fullName>
    </submittedName>
</protein>
<organism>
    <name type="scientific">Solenopsis invicta</name>
    <name type="common">Red imported fire ant</name>
    <name type="synonym">Solenopsis wagneri</name>
    <dbReference type="NCBI Taxonomy" id="13686"/>
    <lineage>
        <taxon>Eukaryota</taxon>
        <taxon>Metazoa</taxon>
        <taxon>Ecdysozoa</taxon>
        <taxon>Arthropoda</taxon>
        <taxon>Hexapoda</taxon>
        <taxon>Insecta</taxon>
        <taxon>Pterygota</taxon>
        <taxon>Neoptera</taxon>
        <taxon>Endopterygota</taxon>
        <taxon>Hymenoptera</taxon>
        <taxon>Apocrita</taxon>
        <taxon>Aculeata</taxon>
        <taxon>Formicoidea</taxon>
        <taxon>Formicidae</taxon>
        <taxon>Myrmicinae</taxon>
        <taxon>Solenopsis</taxon>
    </lineage>
</organism>
<accession>E9IUZ7</accession>
<reference evidence="1" key="1">
    <citation type="journal article" date="2011" name="Proc. Natl. Acad. Sci. U.S.A.">
        <title>The genome of the fire ant Solenopsis invicta.</title>
        <authorList>
            <person name="Wurm Y."/>
            <person name="Wang J."/>
            <person name="Riba-Grognuz O."/>
            <person name="Corona M."/>
            <person name="Nygaard S."/>
            <person name="Hunt B.G."/>
            <person name="Ingram K.K."/>
            <person name="Falquet L."/>
            <person name="Nipitwattanaphon M."/>
            <person name="Gotzek D."/>
            <person name="Dijkstra M.B."/>
            <person name="Oettler J."/>
            <person name="Comtesse F."/>
            <person name="Shih C.J."/>
            <person name="Wu W.J."/>
            <person name="Yang C.C."/>
            <person name="Thomas J."/>
            <person name="Beaudoing E."/>
            <person name="Pradervand S."/>
            <person name="Flegel V."/>
            <person name="Cook E.D."/>
            <person name="Fabbretti R."/>
            <person name="Stockinger H."/>
            <person name="Long L."/>
            <person name="Farmerie W.G."/>
            <person name="Oakey J."/>
            <person name="Boomsma J.J."/>
            <person name="Pamilo P."/>
            <person name="Yi S.V."/>
            <person name="Heinze J."/>
            <person name="Goodisman M.A."/>
            <person name="Farinelli L."/>
            <person name="Harshman K."/>
            <person name="Hulo N."/>
            <person name="Cerutti L."/>
            <person name="Xenarios I."/>
            <person name="Shoemaker D."/>
            <person name="Keller L."/>
        </authorList>
    </citation>
    <scope>NUCLEOTIDE SEQUENCE [LARGE SCALE GENOMIC DNA]</scope>
</reference>
<name>E9IUZ7_SOLIN</name>
<dbReference type="EMBL" id="GL766114">
    <property type="protein sequence ID" value="EFZ15605.1"/>
    <property type="molecule type" value="Genomic_DNA"/>
</dbReference>
<dbReference type="HOGENOM" id="CLU_2504345_0_0_1"/>
<proteinExistence type="predicted"/>
<feature type="non-terminal residue" evidence="1">
    <location>
        <position position="86"/>
    </location>
</feature>